<proteinExistence type="inferred from homology"/>
<accession>A0A5B8XM28</accession>
<dbReference type="Pfam" id="PF13458">
    <property type="entry name" value="Peripla_BP_6"/>
    <property type="match status" value="1"/>
</dbReference>
<dbReference type="InterPro" id="IPR028082">
    <property type="entry name" value="Peripla_BP_I"/>
</dbReference>
<keyword evidence="5" id="KW-1185">Reference proteome</keyword>
<dbReference type="EMBL" id="CP042467">
    <property type="protein sequence ID" value="QED26147.1"/>
    <property type="molecule type" value="Genomic_DNA"/>
</dbReference>
<dbReference type="CDD" id="cd06339">
    <property type="entry name" value="PBP1_YraM_LppC_lipoprotein-like"/>
    <property type="match status" value="1"/>
</dbReference>
<organism evidence="4 5">
    <name type="scientific">Microvenator marinus</name>
    <dbReference type="NCBI Taxonomy" id="2600177"/>
    <lineage>
        <taxon>Bacteria</taxon>
        <taxon>Deltaproteobacteria</taxon>
        <taxon>Bradymonadales</taxon>
        <taxon>Microvenatoraceae</taxon>
        <taxon>Microvenator</taxon>
    </lineage>
</organism>
<dbReference type="OrthoDB" id="5410879at2"/>
<dbReference type="PANTHER" id="PTHR30483:SF6">
    <property type="entry name" value="PERIPLASMIC BINDING PROTEIN OF ABC TRANSPORTER FOR NATURAL AMINO ACIDS"/>
    <property type="match status" value="1"/>
</dbReference>
<dbReference type="SUPFAM" id="SSF53822">
    <property type="entry name" value="Periplasmic binding protein-like I"/>
    <property type="match status" value="1"/>
</dbReference>
<comment type="similarity">
    <text evidence="1">Belongs to the leucine-binding protein family.</text>
</comment>
<keyword evidence="2" id="KW-0732">Signal</keyword>
<evidence type="ECO:0000256" key="2">
    <source>
        <dbReference type="ARBA" id="ARBA00022729"/>
    </source>
</evidence>
<dbReference type="AlphaFoldDB" id="A0A5B8XM28"/>
<name>A0A5B8XM28_9DELT</name>
<dbReference type="PANTHER" id="PTHR30483">
    <property type="entry name" value="LEUCINE-SPECIFIC-BINDING PROTEIN"/>
    <property type="match status" value="1"/>
</dbReference>
<dbReference type="Gene3D" id="3.40.50.2300">
    <property type="match status" value="2"/>
</dbReference>
<sequence>MRSIRLLGICLVLGLSLGCSSSKPKSETIVMEPVRANSPAAQKTYDEGIGYLGEGRWSDARELFLGLQSEFPDDPIAAVAELYIGRAMLGDFDVPEQDLRAALSVFAGLGADDSVDSRVRFAAMVYRGSTMVLLGQSEEALDYLAREASPSLSPNVIETDRKDAWALLIEAFSTRNKPEHTVLASERAISEYEALRTLALPRAFQAVESVPEDVRVSWTSADSVVLRAVSTWHHARLQIAEGKNPEDLSELVARGVMALRSIGENEKADELGQLRAVRAPSGPLRIGLLLPQSGPNRAVGKRAMRGAMLAKDAFDPAVADGITLVVADAAGDLNAAFQMFEDAGVVGIVGPLDASKNSEISLMAREAEIPVLSLTNEIAPDPDSWVFRNFLDAETEARLMAQTARQTLGQTEAHVVYPDIGYGRRMASVFQTEFESLGGTVKSHTYDRNARDYSSLASKVSAQKPQTIFIPDSASKVAELSAFFANANVWGKSQDSRPSTDGRTRVFYLGTSLWRDPLLLKQAQTYVQGAIFPVWLSESDQARSLVNDYKNQWETEPNDLETFTFDSVMMLIHALENTDVRTGEELREFLLRDLDYVGATGRVTFSEDGASSRTPTILEVGEQLKTFEP</sequence>
<dbReference type="SUPFAM" id="SSF48452">
    <property type="entry name" value="TPR-like"/>
    <property type="match status" value="1"/>
</dbReference>
<dbReference type="KEGG" id="bbae:FRD01_02500"/>
<feature type="domain" description="Leucine-binding protein" evidence="3">
    <location>
        <begin position="283"/>
        <end position="618"/>
    </location>
</feature>
<dbReference type="RefSeq" id="WP_146957339.1">
    <property type="nucleotide sequence ID" value="NZ_CP042467.1"/>
</dbReference>
<dbReference type="InterPro" id="IPR028081">
    <property type="entry name" value="Leu-bd"/>
</dbReference>
<dbReference type="InterPro" id="IPR011990">
    <property type="entry name" value="TPR-like_helical_dom_sf"/>
</dbReference>
<evidence type="ECO:0000313" key="4">
    <source>
        <dbReference type="EMBL" id="QED26147.1"/>
    </source>
</evidence>
<dbReference type="PROSITE" id="PS51257">
    <property type="entry name" value="PROKAR_LIPOPROTEIN"/>
    <property type="match status" value="1"/>
</dbReference>
<evidence type="ECO:0000256" key="1">
    <source>
        <dbReference type="ARBA" id="ARBA00010062"/>
    </source>
</evidence>
<dbReference type="InterPro" id="IPR051010">
    <property type="entry name" value="BCAA_transport"/>
</dbReference>
<dbReference type="Proteomes" id="UP000321595">
    <property type="component" value="Chromosome"/>
</dbReference>
<reference evidence="4 5" key="1">
    <citation type="submission" date="2019-08" db="EMBL/GenBank/DDBJ databases">
        <authorList>
            <person name="Liang Q."/>
        </authorList>
    </citation>
    <scope>NUCLEOTIDE SEQUENCE [LARGE SCALE GENOMIC DNA]</scope>
    <source>
        <strain evidence="4 5">V1718</strain>
    </source>
</reference>
<gene>
    <name evidence="4" type="ORF">FRD01_02500</name>
</gene>
<dbReference type="Gene3D" id="1.25.40.10">
    <property type="entry name" value="Tetratricopeptide repeat domain"/>
    <property type="match status" value="1"/>
</dbReference>
<evidence type="ECO:0000259" key="3">
    <source>
        <dbReference type="Pfam" id="PF13458"/>
    </source>
</evidence>
<protein>
    <submittedName>
        <fullName evidence="4">ABC transporter substrate-binding protein</fullName>
    </submittedName>
</protein>
<evidence type="ECO:0000313" key="5">
    <source>
        <dbReference type="Proteomes" id="UP000321595"/>
    </source>
</evidence>